<comment type="subcellular location">
    <subcellularLocation>
        <location evidence="1">Membrane</location>
        <topology evidence="1">Multi-pass membrane protein</topology>
    </subcellularLocation>
</comment>
<accession>A0A8H7ACB9</accession>
<name>A0A8H7ACB9_9EURO</name>
<protein>
    <recommendedName>
        <fullName evidence="9">Major facilitator superfamily (MFS) profile domain-containing protein</fullName>
    </recommendedName>
</protein>
<evidence type="ECO:0000256" key="5">
    <source>
        <dbReference type="ARBA" id="ARBA00023136"/>
    </source>
</evidence>
<keyword evidence="4 6" id="KW-1133">Transmembrane helix</keyword>
<gene>
    <name evidence="7" type="ORF">GJ744_001301</name>
</gene>
<evidence type="ECO:0008006" key="9">
    <source>
        <dbReference type="Google" id="ProtNLM"/>
    </source>
</evidence>
<keyword evidence="5 6" id="KW-0472">Membrane</keyword>
<reference evidence="7" key="1">
    <citation type="submission" date="2020-02" db="EMBL/GenBank/DDBJ databases">
        <authorList>
            <person name="Palmer J.M."/>
        </authorList>
    </citation>
    <scope>NUCLEOTIDE SEQUENCE</scope>
    <source>
        <strain evidence="7">EPUS1.4</strain>
        <tissue evidence="7">Thallus</tissue>
    </source>
</reference>
<proteinExistence type="predicted"/>
<feature type="transmembrane region" description="Helical" evidence="6">
    <location>
        <begin position="37"/>
        <end position="57"/>
    </location>
</feature>
<dbReference type="Gene3D" id="1.20.1250.20">
    <property type="entry name" value="MFS general substrate transporter like domains"/>
    <property type="match status" value="1"/>
</dbReference>
<keyword evidence="3 6" id="KW-0812">Transmembrane</keyword>
<comment type="caution">
    <text evidence="7">The sequence shown here is derived from an EMBL/GenBank/DDBJ whole genome shotgun (WGS) entry which is preliminary data.</text>
</comment>
<dbReference type="InterPro" id="IPR036259">
    <property type="entry name" value="MFS_trans_sf"/>
</dbReference>
<keyword evidence="8" id="KW-1185">Reference proteome</keyword>
<dbReference type="GO" id="GO:0005886">
    <property type="term" value="C:plasma membrane"/>
    <property type="evidence" value="ECO:0007669"/>
    <property type="project" value="TreeGrafter"/>
</dbReference>
<evidence type="ECO:0000256" key="3">
    <source>
        <dbReference type="ARBA" id="ARBA00022692"/>
    </source>
</evidence>
<evidence type="ECO:0000313" key="8">
    <source>
        <dbReference type="Proteomes" id="UP000606974"/>
    </source>
</evidence>
<evidence type="ECO:0000256" key="6">
    <source>
        <dbReference type="SAM" id="Phobius"/>
    </source>
</evidence>
<dbReference type="AlphaFoldDB" id="A0A8H7ACB9"/>
<dbReference type="Proteomes" id="UP000606974">
    <property type="component" value="Unassembled WGS sequence"/>
</dbReference>
<evidence type="ECO:0000313" key="7">
    <source>
        <dbReference type="EMBL" id="KAF7505082.1"/>
    </source>
</evidence>
<dbReference type="PANTHER" id="PTHR43791">
    <property type="entry name" value="PERMEASE-RELATED"/>
    <property type="match status" value="1"/>
</dbReference>
<organism evidence="7 8">
    <name type="scientific">Endocarpon pusillum</name>
    <dbReference type="NCBI Taxonomy" id="364733"/>
    <lineage>
        <taxon>Eukaryota</taxon>
        <taxon>Fungi</taxon>
        <taxon>Dikarya</taxon>
        <taxon>Ascomycota</taxon>
        <taxon>Pezizomycotina</taxon>
        <taxon>Eurotiomycetes</taxon>
        <taxon>Chaetothyriomycetidae</taxon>
        <taxon>Verrucariales</taxon>
        <taxon>Verrucariaceae</taxon>
        <taxon>Endocarpon</taxon>
    </lineage>
</organism>
<keyword evidence="2" id="KW-0813">Transport</keyword>
<feature type="transmembrane region" description="Helical" evidence="6">
    <location>
        <begin position="77"/>
        <end position="94"/>
    </location>
</feature>
<dbReference type="SUPFAM" id="SSF103473">
    <property type="entry name" value="MFS general substrate transporter"/>
    <property type="match status" value="1"/>
</dbReference>
<evidence type="ECO:0000256" key="2">
    <source>
        <dbReference type="ARBA" id="ARBA00022448"/>
    </source>
</evidence>
<dbReference type="GO" id="GO:0022857">
    <property type="term" value="F:transmembrane transporter activity"/>
    <property type="evidence" value="ECO:0007669"/>
    <property type="project" value="TreeGrafter"/>
</dbReference>
<sequence>MFVFGLVTICQGLVVSTLCDHAITFKDVVNVFKDYKIIVGGFMYFGLIVPAYGYAYFAPSIIRTYGYSPIQTQLHSVPPWATAFGFSMLVAWASDRMRHRFLFTLVPIAIGIAGFAILLTGTRNLDLRYAALFLVTSGVYSAMRVIVCWSPHSAANEIPEIRPSNIHVSQKPMFSLSRYVGYSNFDLTPTIDLVKSEFDASKEGVDLGVNKVLFGSGRLWMKYRCESNCLLLVAGPAIHP</sequence>
<dbReference type="OrthoDB" id="2985014at2759"/>
<evidence type="ECO:0000256" key="1">
    <source>
        <dbReference type="ARBA" id="ARBA00004141"/>
    </source>
</evidence>
<dbReference type="EMBL" id="JAACFV010000119">
    <property type="protein sequence ID" value="KAF7505082.1"/>
    <property type="molecule type" value="Genomic_DNA"/>
</dbReference>
<dbReference type="PANTHER" id="PTHR43791:SF46">
    <property type="entry name" value="MAJOR FACILITATOR SUPERFAMILY (MFS) PROFILE DOMAIN-CONTAINING PROTEIN-RELATED"/>
    <property type="match status" value="1"/>
</dbReference>
<feature type="transmembrane region" description="Helical" evidence="6">
    <location>
        <begin position="101"/>
        <end position="121"/>
    </location>
</feature>
<evidence type="ECO:0000256" key="4">
    <source>
        <dbReference type="ARBA" id="ARBA00022989"/>
    </source>
</evidence>